<dbReference type="AlphaFoldDB" id="A0A6J1PXX8"/>
<dbReference type="PANTHER" id="PTHR37159:SF1">
    <property type="entry name" value="GH11867P"/>
    <property type="match status" value="1"/>
</dbReference>
<organism evidence="1 2">
    <name type="scientific">Temnothorax curvispinosus</name>
    <dbReference type="NCBI Taxonomy" id="300111"/>
    <lineage>
        <taxon>Eukaryota</taxon>
        <taxon>Metazoa</taxon>
        <taxon>Ecdysozoa</taxon>
        <taxon>Arthropoda</taxon>
        <taxon>Hexapoda</taxon>
        <taxon>Insecta</taxon>
        <taxon>Pterygota</taxon>
        <taxon>Neoptera</taxon>
        <taxon>Endopterygota</taxon>
        <taxon>Hymenoptera</taxon>
        <taxon>Apocrita</taxon>
        <taxon>Aculeata</taxon>
        <taxon>Formicoidea</taxon>
        <taxon>Formicidae</taxon>
        <taxon>Myrmicinae</taxon>
        <taxon>Temnothorax</taxon>
    </lineage>
</organism>
<accession>A0A6J1PXX8</accession>
<dbReference type="GeneID" id="112456025"/>
<evidence type="ECO:0000313" key="2">
    <source>
        <dbReference type="RefSeq" id="XP_024874066.1"/>
    </source>
</evidence>
<keyword evidence="1" id="KW-1185">Reference proteome</keyword>
<proteinExistence type="predicted"/>
<dbReference type="OrthoDB" id="6361347at2759"/>
<dbReference type="PANTHER" id="PTHR37159">
    <property type="entry name" value="GH11867P"/>
    <property type="match status" value="1"/>
</dbReference>
<protein>
    <submittedName>
        <fullName evidence="2">Uncharacterized protein LOC112456025</fullName>
    </submittedName>
</protein>
<evidence type="ECO:0000313" key="1">
    <source>
        <dbReference type="Proteomes" id="UP000504618"/>
    </source>
</evidence>
<reference evidence="2" key="1">
    <citation type="submission" date="2025-08" db="UniProtKB">
        <authorList>
            <consortium name="RefSeq"/>
        </authorList>
    </citation>
    <scope>IDENTIFICATION</scope>
    <source>
        <tissue evidence="2">Whole body</tissue>
    </source>
</reference>
<dbReference type="Proteomes" id="UP000504618">
    <property type="component" value="Unplaced"/>
</dbReference>
<gene>
    <name evidence="2" type="primary">LOC112456025</name>
</gene>
<name>A0A6J1PXX8_9HYME</name>
<sequence length="440" mass="51874">MMHTNNIQHNIKSSSKNLDENRLIMIFKDIFGVNSQNKIPNNFDTWTVNKQCDWIIKNITELFPNMPQSLQSIIPAAFCQLNNDRTLEKLPEWMDMDKYRRGQKFVQKNYTAITISKVMGLMYIYTFQEELKPIILGAHSHTPYLAFQRYVSTIKRIFSWYGGDPWIKGTKAYKDMQVTRSKHLAMRKKVCQMDHEQITAACTFANPWCLDRELLLKDFAAVSSPENFGQRPYTISNKSPYKPKGINNADLSVTQSCFVVIPLLYPQSVGIHDATDEDLEAFCHMWKCYGYFLGIEDEYNFCRGSLQEIKQRANDFYQYWVIPNFKELTPEWEHTTRCLVEQLNYWPIIYMPYKAMTLIATDTLNLNMPNLYASLNYTEWIVYKIYKFMFFYAFKFSTIRDIINNIIRKAMDEAANYSAEKLEEIHEKSKKILPDFSITY</sequence>
<dbReference type="RefSeq" id="XP_024874066.1">
    <property type="nucleotide sequence ID" value="XM_025018298.1"/>
</dbReference>